<dbReference type="Pfam" id="PF00717">
    <property type="entry name" value="Peptidase_S24"/>
    <property type="match status" value="1"/>
</dbReference>
<protein>
    <recommendedName>
        <fullName evidence="1">Peptidase S24/S26A/S26B/S26C domain-containing protein</fullName>
    </recommendedName>
</protein>
<evidence type="ECO:0000313" key="3">
    <source>
        <dbReference type="Proteomes" id="UP000295657"/>
    </source>
</evidence>
<reference evidence="2 3" key="1">
    <citation type="submission" date="2019-03" db="EMBL/GenBank/DDBJ databases">
        <title>Genomic Encyclopedia of Type Strains, Phase IV (KMG-IV): sequencing the most valuable type-strain genomes for metagenomic binning, comparative biology and taxonomic classification.</title>
        <authorList>
            <person name="Goeker M."/>
        </authorList>
    </citation>
    <scope>NUCLEOTIDE SEQUENCE [LARGE SCALE GENOMIC DNA]</scope>
    <source>
        <strain evidence="2 3">DSM 28403</strain>
    </source>
</reference>
<comment type="caution">
    <text evidence="2">The sequence shown here is derived from an EMBL/GenBank/DDBJ whole genome shotgun (WGS) entry which is preliminary data.</text>
</comment>
<dbReference type="SUPFAM" id="SSF51306">
    <property type="entry name" value="LexA/Signal peptidase"/>
    <property type="match status" value="1"/>
</dbReference>
<sequence>MNQMNPVNSQAHSEHNSFSYRPIPFYDNMQQENANFSKKLDLNLYCIKRPQQTCFIRVTDPNMLAWGIEQGDMLVVEKSNALSMNDLLVLEIEGKMEIYEFIAHDNNEFVFFPLSAKGSKIKTSDWSALPIVGTVTSTIHQLRPRSDIKFAA</sequence>
<dbReference type="EMBL" id="SNYQ01000006">
    <property type="protein sequence ID" value="TDQ57202.1"/>
    <property type="molecule type" value="Genomic_DNA"/>
</dbReference>
<proteinExistence type="predicted"/>
<organism evidence="2 3">
    <name type="scientific">Mesocricetibacter intestinalis</name>
    <dbReference type="NCBI Taxonomy" id="1521930"/>
    <lineage>
        <taxon>Bacteria</taxon>
        <taxon>Pseudomonadati</taxon>
        <taxon>Pseudomonadota</taxon>
        <taxon>Gammaproteobacteria</taxon>
        <taxon>Pasteurellales</taxon>
        <taxon>Pasteurellaceae</taxon>
        <taxon>Mesocricetibacter</taxon>
    </lineage>
</organism>
<evidence type="ECO:0000259" key="1">
    <source>
        <dbReference type="Pfam" id="PF00717"/>
    </source>
</evidence>
<evidence type="ECO:0000313" key="2">
    <source>
        <dbReference type="EMBL" id="TDQ57202.1"/>
    </source>
</evidence>
<dbReference type="Proteomes" id="UP000295657">
    <property type="component" value="Unassembled WGS sequence"/>
</dbReference>
<dbReference type="InterPro" id="IPR015927">
    <property type="entry name" value="Peptidase_S24_S26A/B/C"/>
</dbReference>
<dbReference type="AlphaFoldDB" id="A0A4R6V7I8"/>
<keyword evidence="3" id="KW-1185">Reference proteome</keyword>
<feature type="domain" description="Peptidase S24/S26A/S26B/S26C" evidence="1">
    <location>
        <begin position="33"/>
        <end position="135"/>
    </location>
</feature>
<dbReference type="InterPro" id="IPR036286">
    <property type="entry name" value="LexA/Signal_pep-like_sf"/>
</dbReference>
<accession>A0A4R6V7I8</accession>
<dbReference type="Gene3D" id="2.10.109.10">
    <property type="entry name" value="Umud Fragment, subunit A"/>
    <property type="match status" value="1"/>
</dbReference>
<gene>
    <name evidence="2" type="ORF">EDC45_1597</name>
</gene>
<name>A0A4R6V7I8_9PAST</name>